<sequence>MPQNNLSVLFFIGNKLASSSCYDMNLSYQTILLLNLR</sequence>
<dbReference type="HOGENOM" id="CLU_3344223_0_0_6"/>
<protein>
    <submittedName>
        <fullName evidence="1">Uncharacterized protein</fullName>
    </submittedName>
</protein>
<name>A0A0C5VVY3_9GAMM</name>
<accession>A0A0C5VVY3</accession>
<dbReference type="KEGG" id="gsn:YC6258_02586"/>
<dbReference type="EMBL" id="CP007142">
    <property type="protein sequence ID" value="AJQ94624.1"/>
    <property type="molecule type" value="Genomic_DNA"/>
</dbReference>
<organism evidence="1 2">
    <name type="scientific">Gynuella sunshinyii YC6258</name>
    <dbReference type="NCBI Taxonomy" id="1445510"/>
    <lineage>
        <taxon>Bacteria</taxon>
        <taxon>Pseudomonadati</taxon>
        <taxon>Pseudomonadota</taxon>
        <taxon>Gammaproteobacteria</taxon>
        <taxon>Oceanospirillales</taxon>
        <taxon>Saccharospirillaceae</taxon>
        <taxon>Gynuella</taxon>
    </lineage>
</organism>
<evidence type="ECO:0000313" key="2">
    <source>
        <dbReference type="Proteomes" id="UP000032266"/>
    </source>
</evidence>
<evidence type="ECO:0000313" key="1">
    <source>
        <dbReference type="EMBL" id="AJQ94624.1"/>
    </source>
</evidence>
<proteinExistence type="predicted"/>
<reference evidence="1 2" key="1">
    <citation type="submission" date="2014-01" db="EMBL/GenBank/DDBJ databases">
        <title>Full genme sequencing of cellulolytic bacterium Gynuella sunshinyii YC6258T gen. nov., sp. nov.</title>
        <authorList>
            <person name="Khan H."/>
            <person name="Chung E.J."/>
            <person name="Chung Y.R."/>
        </authorList>
    </citation>
    <scope>NUCLEOTIDE SEQUENCE [LARGE SCALE GENOMIC DNA]</scope>
    <source>
        <strain evidence="1 2">YC6258</strain>
    </source>
</reference>
<dbReference type="STRING" id="1445510.YC6258_02586"/>
<keyword evidence="2" id="KW-1185">Reference proteome</keyword>
<dbReference type="Proteomes" id="UP000032266">
    <property type="component" value="Chromosome"/>
</dbReference>
<gene>
    <name evidence="1" type="ORF">YC6258_02586</name>
</gene>
<dbReference type="AlphaFoldDB" id="A0A0C5VVY3"/>